<dbReference type="Proteomes" id="UP000286147">
    <property type="component" value="Unassembled WGS sequence"/>
</dbReference>
<dbReference type="InterPro" id="IPR046335">
    <property type="entry name" value="LacI/GalR-like_sensor"/>
</dbReference>
<keyword evidence="1" id="KW-0805">Transcription regulation</keyword>
<dbReference type="CDD" id="cd01392">
    <property type="entry name" value="HTH_LacI"/>
    <property type="match status" value="1"/>
</dbReference>
<evidence type="ECO:0000256" key="1">
    <source>
        <dbReference type="ARBA" id="ARBA00023015"/>
    </source>
</evidence>
<dbReference type="InterPro" id="IPR010982">
    <property type="entry name" value="Lambda_DNA-bd_dom_sf"/>
</dbReference>
<reference evidence="7 8" key="1">
    <citation type="submission" date="2018-08" db="EMBL/GenBank/DDBJ databases">
        <title>A genome reference for cultivated species of the human gut microbiota.</title>
        <authorList>
            <person name="Zou Y."/>
            <person name="Xue W."/>
            <person name="Luo G."/>
        </authorList>
    </citation>
    <scope>NUCLEOTIDE SEQUENCE [LARGE SCALE GENOMIC DNA]</scope>
    <source>
        <strain evidence="6 8">AF27-12</strain>
        <strain evidence="5 7">AF29-2</strain>
    </source>
</reference>
<dbReference type="PRINTS" id="PR00036">
    <property type="entry name" value="HTHLACI"/>
</dbReference>
<dbReference type="Pfam" id="PF00356">
    <property type="entry name" value="LacI"/>
    <property type="match status" value="1"/>
</dbReference>
<dbReference type="RefSeq" id="WP_018999815.1">
    <property type="nucleotide sequence ID" value="NZ_NAKQ01000002.1"/>
</dbReference>
<protein>
    <submittedName>
        <fullName evidence="5">LacI family transcriptional regulator</fullName>
    </submittedName>
</protein>
<dbReference type="InterPro" id="IPR000843">
    <property type="entry name" value="HTH_LacI"/>
</dbReference>
<dbReference type="Proteomes" id="UP000284662">
    <property type="component" value="Unassembled WGS sequence"/>
</dbReference>
<dbReference type="SUPFAM" id="SSF53822">
    <property type="entry name" value="Periplasmic binding protein-like I"/>
    <property type="match status" value="1"/>
</dbReference>
<dbReference type="AlphaFoldDB" id="A0A411ZM18"/>
<dbReference type="PANTHER" id="PTHR30146">
    <property type="entry name" value="LACI-RELATED TRANSCRIPTIONAL REPRESSOR"/>
    <property type="match status" value="1"/>
</dbReference>
<evidence type="ECO:0000313" key="6">
    <source>
        <dbReference type="EMBL" id="RGQ81613.1"/>
    </source>
</evidence>
<gene>
    <name evidence="6" type="ORF">DWY77_07985</name>
    <name evidence="5" type="ORF">DWZ11_08785</name>
</gene>
<dbReference type="Gene3D" id="3.40.50.2300">
    <property type="match status" value="2"/>
</dbReference>
<proteinExistence type="predicted"/>
<evidence type="ECO:0000313" key="8">
    <source>
        <dbReference type="Proteomes" id="UP000286147"/>
    </source>
</evidence>
<dbReference type="SMART" id="SM00354">
    <property type="entry name" value="HTH_LACI"/>
    <property type="match status" value="1"/>
</dbReference>
<organism evidence="5 7">
    <name type="scientific">Megamonas rupellensis</name>
    <dbReference type="NCBI Taxonomy" id="491921"/>
    <lineage>
        <taxon>Bacteria</taxon>
        <taxon>Bacillati</taxon>
        <taxon>Bacillota</taxon>
        <taxon>Negativicutes</taxon>
        <taxon>Selenomonadales</taxon>
        <taxon>Selenomonadaceae</taxon>
        <taxon>Megamonas</taxon>
    </lineage>
</organism>
<comment type="caution">
    <text evidence="5">The sequence shown here is derived from an EMBL/GenBank/DDBJ whole genome shotgun (WGS) entry which is preliminary data.</text>
</comment>
<evidence type="ECO:0000256" key="2">
    <source>
        <dbReference type="ARBA" id="ARBA00023125"/>
    </source>
</evidence>
<dbReference type="InterPro" id="IPR028082">
    <property type="entry name" value="Peripla_BP_I"/>
</dbReference>
<dbReference type="EMBL" id="QRST01000019">
    <property type="protein sequence ID" value="RGQ03854.1"/>
    <property type="molecule type" value="Genomic_DNA"/>
</dbReference>
<evidence type="ECO:0000313" key="7">
    <source>
        <dbReference type="Proteomes" id="UP000284662"/>
    </source>
</evidence>
<sequence length="343" mass="38359">MKSTTIIDVAKKAQVSVATVSRVVNGNYPVKEATKKKVLEAIKDLEYIPNIQARELNTQHSSIIGIIVPSLFNTFFAEVVSGIESFATSSGYSLLLTYTKDDPICEKECMNELLMRNVSGIINISPNTERVDSSFFDQMASRIPLVFINSYIKRPAISYVYNDERIGTKIALEHLVSLGHQNICFVRGERSDSYEFKEDVYIEFMKKMGCYNPENIINVSAGNSIDTVELTAKKIVEFLPNRKDVTALFCCNDLMGVGAVNACRRLNLKIPEDISIMGYDNVSLSHFIEPKLTTMDQNMMTLGWTAASLLMEKIASDNKTSRQVVLQNTLVLRDTTGPCKTNK</sequence>
<evidence type="ECO:0000313" key="5">
    <source>
        <dbReference type="EMBL" id="RGQ03854.1"/>
    </source>
</evidence>
<evidence type="ECO:0000256" key="3">
    <source>
        <dbReference type="ARBA" id="ARBA00023163"/>
    </source>
</evidence>
<dbReference type="PANTHER" id="PTHR30146:SF109">
    <property type="entry name" value="HTH-TYPE TRANSCRIPTIONAL REGULATOR GALS"/>
    <property type="match status" value="1"/>
</dbReference>
<evidence type="ECO:0000259" key="4">
    <source>
        <dbReference type="PROSITE" id="PS50932"/>
    </source>
</evidence>
<dbReference type="Gene3D" id="1.10.260.40">
    <property type="entry name" value="lambda repressor-like DNA-binding domains"/>
    <property type="match status" value="1"/>
</dbReference>
<keyword evidence="3" id="KW-0804">Transcription</keyword>
<dbReference type="GO" id="GO:0000976">
    <property type="term" value="F:transcription cis-regulatory region binding"/>
    <property type="evidence" value="ECO:0007669"/>
    <property type="project" value="TreeGrafter"/>
</dbReference>
<dbReference type="SUPFAM" id="SSF47413">
    <property type="entry name" value="lambda repressor-like DNA-binding domains"/>
    <property type="match status" value="1"/>
</dbReference>
<feature type="domain" description="HTH lacI-type" evidence="4">
    <location>
        <begin position="4"/>
        <end position="58"/>
    </location>
</feature>
<dbReference type="PROSITE" id="PS00356">
    <property type="entry name" value="HTH_LACI_1"/>
    <property type="match status" value="1"/>
</dbReference>
<name>A0A411ZM18_9FIRM</name>
<dbReference type="Pfam" id="PF13377">
    <property type="entry name" value="Peripla_BP_3"/>
    <property type="match status" value="1"/>
</dbReference>
<dbReference type="PROSITE" id="PS50932">
    <property type="entry name" value="HTH_LACI_2"/>
    <property type="match status" value="1"/>
</dbReference>
<dbReference type="EMBL" id="QRTP01000019">
    <property type="protein sequence ID" value="RGQ81613.1"/>
    <property type="molecule type" value="Genomic_DNA"/>
</dbReference>
<dbReference type="GO" id="GO:0003700">
    <property type="term" value="F:DNA-binding transcription factor activity"/>
    <property type="evidence" value="ECO:0007669"/>
    <property type="project" value="TreeGrafter"/>
</dbReference>
<keyword evidence="2" id="KW-0238">DNA-binding</keyword>
<dbReference type="CDD" id="cd06267">
    <property type="entry name" value="PBP1_LacI_sugar_binding-like"/>
    <property type="match status" value="1"/>
</dbReference>
<accession>A0A411ZM18</accession>